<dbReference type="Proteomes" id="UP000239010">
    <property type="component" value="Unassembled WGS sequence"/>
</dbReference>
<proteinExistence type="inferred from homology"/>
<reference evidence="2 3" key="1">
    <citation type="submission" date="2017-11" db="EMBL/GenBank/DDBJ databases">
        <title>Genome sequence of Entomoplasma ellychniae ELCN-1 (ATCC 43707).</title>
        <authorList>
            <person name="Lo W.-S."/>
            <person name="Gasparich G.E."/>
            <person name="Kuo C.-H."/>
        </authorList>
    </citation>
    <scope>NUCLEOTIDE SEQUENCE [LARGE SCALE GENOMIC DNA]</scope>
    <source>
        <strain evidence="2 3">ELCN-1</strain>
    </source>
</reference>
<dbReference type="SUPFAM" id="SSF52266">
    <property type="entry name" value="SGNH hydrolase"/>
    <property type="match status" value="1"/>
</dbReference>
<sequence length="424" mass="48540">MKKIFFLISSLFTIIPFKINSVAKKLDKEKNKVDNVLELGKDIDKSNAKDSSGKYKHNISNFFVIGDSLSDVNGLTTFVEQRIKALKLNAELIIKGDAYGFYKDEKFFNCFSNGPTAAFLLAEKLGIKCLKPSNIYSEGVNGFGNSYAVAGATAGKLNTNSGTFLNDVRIDIQARALIQQHKINKNDLVFFEIGGNDLAYIVKLIQIGEDYTSYLEDATERIKIALFSLLNNGIKNILFMTPPPIEFPPIFQDIMSKKEYILIKEVILLATDQFYKNIIEVLELTNEHYKNCVHLFDLYKNTDFLKNKFYKTFWFKKKKLALEMINTSATNWEEVEVELTIGEQTRSINGVRDLISLLPELIFASKKANNKILIQINSAKFNDPINFDCYFFVDKLHPNKNVHYIVFKILYKKVKKIMKHSKNK</sequence>
<evidence type="ECO:0000313" key="2">
    <source>
        <dbReference type="EMBL" id="PPE04566.1"/>
    </source>
</evidence>
<comment type="similarity">
    <text evidence="1">Belongs to the 'GDSL' lipolytic enzyme family.</text>
</comment>
<evidence type="ECO:0000313" key="3">
    <source>
        <dbReference type="Proteomes" id="UP000239010"/>
    </source>
</evidence>
<dbReference type="AlphaFoldDB" id="A0A8E2QVQ6"/>
<protein>
    <submittedName>
        <fullName evidence="2">Lysophospholipase</fullName>
    </submittedName>
</protein>
<dbReference type="Pfam" id="PF00657">
    <property type="entry name" value="Lipase_GDSL"/>
    <property type="match status" value="1"/>
</dbReference>
<accession>A0A8E2QVQ6</accession>
<dbReference type="InterPro" id="IPR036514">
    <property type="entry name" value="SGNH_hydro_sf"/>
</dbReference>
<evidence type="ECO:0000256" key="1">
    <source>
        <dbReference type="ARBA" id="ARBA00008668"/>
    </source>
</evidence>
<name>A0A8E2QVQ6_9MOLU</name>
<dbReference type="InterPro" id="IPR001087">
    <property type="entry name" value="GDSL"/>
</dbReference>
<dbReference type="GO" id="GO:0016788">
    <property type="term" value="F:hydrolase activity, acting on ester bonds"/>
    <property type="evidence" value="ECO:0007669"/>
    <property type="project" value="InterPro"/>
</dbReference>
<dbReference type="PANTHER" id="PTHR22835:SF659">
    <property type="entry name" value="GDSL LIPASE_ACYLHYDROLASE, PUTATIVE (AFU_ORTHOLOGUE AFUA_2G00510)-RELATED"/>
    <property type="match status" value="1"/>
</dbReference>
<dbReference type="Gene3D" id="3.40.50.1110">
    <property type="entry name" value="SGNH hydrolase"/>
    <property type="match status" value="1"/>
</dbReference>
<gene>
    <name evidence="2" type="ORF">EELLY_v1c02460</name>
</gene>
<comment type="caution">
    <text evidence="2">The sequence shown here is derived from an EMBL/GenBank/DDBJ whole genome shotgun (WGS) entry which is preliminary data.</text>
</comment>
<dbReference type="RefSeq" id="WP_104205713.1">
    <property type="nucleotide sequence ID" value="NZ_PHND01000001.1"/>
</dbReference>
<organism evidence="2 3">
    <name type="scientific">Entomoplasma ellychniae</name>
    <dbReference type="NCBI Taxonomy" id="2114"/>
    <lineage>
        <taxon>Bacteria</taxon>
        <taxon>Bacillati</taxon>
        <taxon>Mycoplasmatota</taxon>
        <taxon>Mollicutes</taxon>
        <taxon>Entomoplasmatales</taxon>
        <taxon>Entomoplasmataceae</taxon>
        <taxon>Entomoplasma</taxon>
    </lineage>
</organism>
<keyword evidence="3" id="KW-1185">Reference proteome</keyword>
<dbReference type="PANTHER" id="PTHR22835">
    <property type="entry name" value="ZINC FINGER FYVE DOMAIN CONTAINING PROTEIN"/>
    <property type="match status" value="1"/>
</dbReference>
<dbReference type="EMBL" id="PHND01000001">
    <property type="protein sequence ID" value="PPE04566.1"/>
    <property type="molecule type" value="Genomic_DNA"/>
</dbReference>